<dbReference type="PANTHER" id="PTHR15441">
    <property type="entry name" value="RIBONUCLEASE P PROTEIN SUBUNIT P14"/>
    <property type="match status" value="1"/>
</dbReference>
<evidence type="ECO:0000259" key="7">
    <source>
        <dbReference type="Pfam" id="PF00327"/>
    </source>
</evidence>
<gene>
    <name evidence="8" type="ORF">PAXINDRAFT_116069</name>
</gene>
<evidence type="ECO:0000256" key="3">
    <source>
        <dbReference type="ARBA" id="ARBA00022694"/>
    </source>
</evidence>
<evidence type="ECO:0000256" key="6">
    <source>
        <dbReference type="ARBA" id="ARBA00035281"/>
    </source>
</evidence>
<dbReference type="HOGENOM" id="CLU_1390643_0_0_1"/>
<evidence type="ECO:0000256" key="2">
    <source>
        <dbReference type="ARBA" id="ARBA00010800"/>
    </source>
</evidence>
<evidence type="ECO:0000256" key="4">
    <source>
        <dbReference type="ARBA" id="ARBA00022980"/>
    </source>
</evidence>
<dbReference type="Gene3D" id="3.30.1390.20">
    <property type="entry name" value="Ribosomal protein L30, ferredoxin-like fold domain"/>
    <property type="match status" value="1"/>
</dbReference>
<comment type="similarity">
    <text evidence="1">Belongs to the universal ribosomal protein uL30 family.</text>
</comment>
<accession>A0A0C9U4L7</accession>
<evidence type="ECO:0000256" key="5">
    <source>
        <dbReference type="ARBA" id="ARBA00023274"/>
    </source>
</evidence>
<dbReference type="OrthoDB" id="24745at2759"/>
<dbReference type="GO" id="GO:0015934">
    <property type="term" value="C:large ribosomal subunit"/>
    <property type="evidence" value="ECO:0007669"/>
    <property type="project" value="InterPro"/>
</dbReference>
<dbReference type="GO" id="GO:0030681">
    <property type="term" value="C:multimeric ribonuclease P complex"/>
    <property type="evidence" value="ECO:0007669"/>
    <property type="project" value="TreeGrafter"/>
</dbReference>
<evidence type="ECO:0000256" key="1">
    <source>
        <dbReference type="ARBA" id="ARBA00007594"/>
    </source>
</evidence>
<dbReference type="GO" id="GO:0005730">
    <property type="term" value="C:nucleolus"/>
    <property type="evidence" value="ECO:0007669"/>
    <property type="project" value="TreeGrafter"/>
</dbReference>
<dbReference type="PANTHER" id="PTHR15441:SF2">
    <property type="entry name" value="RIBONUCLEASE P_MRP PROTEIN SUBUNIT POP5"/>
    <property type="match status" value="1"/>
</dbReference>
<dbReference type="GO" id="GO:0033204">
    <property type="term" value="F:ribonuclease P RNA binding"/>
    <property type="evidence" value="ECO:0007669"/>
    <property type="project" value="TreeGrafter"/>
</dbReference>
<keyword evidence="3" id="KW-0819">tRNA processing</keyword>
<dbReference type="GO" id="GO:0001682">
    <property type="term" value="P:tRNA 5'-leader removal"/>
    <property type="evidence" value="ECO:0007669"/>
    <property type="project" value="InterPro"/>
</dbReference>
<proteinExistence type="inferred from homology"/>
<dbReference type="InterPro" id="IPR016082">
    <property type="entry name" value="Ribosomal_uL30_ferredoxin-like"/>
</dbReference>
<dbReference type="EMBL" id="KN819343">
    <property type="protein sequence ID" value="KIJ14392.1"/>
    <property type="molecule type" value="Genomic_DNA"/>
</dbReference>
<dbReference type="SUPFAM" id="SSF55129">
    <property type="entry name" value="Ribosomal protein L30p/L7e"/>
    <property type="match status" value="1"/>
</dbReference>
<evidence type="ECO:0000313" key="9">
    <source>
        <dbReference type="Proteomes" id="UP000053647"/>
    </source>
</evidence>
<comment type="similarity">
    <text evidence="2">Belongs to the eukaryotic/archaeal RNase P protein component 2 family.</text>
</comment>
<dbReference type="AlphaFoldDB" id="A0A0C9U4L7"/>
<dbReference type="Pfam" id="PF00327">
    <property type="entry name" value="Ribosomal_L30"/>
    <property type="match status" value="1"/>
</dbReference>
<dbReference type="InterPro" id="IPR005996">
    <property type="entry name" value="Ribosomal_uL30_bac-type"/>
</dbReference>
<sequence>MSSFSICLRPLLPRNILQKTHSRSFATASPPPASEPNTHFRITLRRSAIALGERKKETLTALGLHRRMQTVYHAHTSEAAGKILKVKELVEVENVPAIKYFSPTTNLCIIRVARDQHTLAWGAVTLLSSINGSQVIPHVVHVSGTIKHVQLAAIKHNREVVARFRARAKTPALYHTQDSYVAYLAQSTREIEALQE</sequence>
<dbReference type="Pfam" id="PF01900">
    <property type="entry name" value="RNase_P_Rpp14"/>
    <property type="match status" value="1"/>
</dbReference>
<dbReference type="SUPFAM" id="SSF160350">
    <property type="entry name" value="Rnp2-like"/>
    <property type="match status" value="1"/>
</dbReference>
<dbReference type="CDD" id="cd01658">
    <property type="entry name" value="Ribosomal_L30"/>
    <property type="match status" value="1"/>
</dbReference>
<dbReference type="Proteomes" id="UP000053647">
    <property type="component" value="Unassembled WGS sequence"/>
</dbReference>
<protein>
    <recommendedName>
        <fullName evidence="6">Large ribosomal subunit protein uL30m</fullName>
    </recommendedName>
</protein>
<keyword evidence="4" id="KW-0689">Ribosomal protein</keyword>
<keyword evidence="5" id="KW-0687">Ribonucleoprotein</keyword>
<feature type="domain" description="Large ribosomal subunit protein uL30-like ferredoxin-like fold" evidence="7">
    <location>
        <begin position="40"/>
        <end position="90"/>
    </location>
</feature>
<reference evidence="8 9" key="1">
    <citation type="submission" date="2014-06" db="EMBL/GenBank/DDBJ databases">
        <authorList>
            <consortium name="DOE Joint Genome Institute"/>
            <person name="Kuo A."/>
            <person name="Kohler A."/>
            <person name="Nagy L.G."/>
            <person name="Floudas D."/>
            <person name="Copeland A."/>
            <person name="Barry K.W."/>
            <person name="Cichocki N."/>
            <person name="Veneault-Fourrey C."/>
            <person name="LaButti K."/>
            <person name="Lindquist E.A."/>
            <person name="Lipzen A."/>
            <person name="Lundell T."/>
            <person name="Morin E."/>
            <person name="Murat C."/>
            <person name="Sun H."/>
            <person name="Tunlid A."/>
            <person name="Henrissat B."/>
            <person name="Grigoriev I.V."/>
            <person name="Hibbett D.S."/>
            <person name="Martin F."/>
            <person name="Nordberg H.P."/>
            <person name="Cantor M.N."/>
            <person name="Hua S.X."/>
        </authorList>
    </citation>
    <scope>NUCLEOTIDE SEQUENCE [LARGE SCALE GENOMIC DNA]</scope>
    <source>
        <strain evidence="8 9">ATCC 200175</strain>
    </source>
</reference>
<evidence type="ECO:0000313" key="8">
    <source>
        <dbReference type="EMBL" id="KIJ14392.1"/>
    </source>
</evidence>
<reference evidence="9" key="2">
    <citation type="submission" date="2015-01" db="EMBL/GenBank/DDBJ databases">
        <title>Evolutionary Origins and Diversification of the Mycorrhizal Mutualists.</title>
        <authorList>
            <consortium name="DOE Joint Genome Institute"/>
            <consortium name="Mycorrhizal Genomics Consortium"/>
            <person name="Kohler A."/>
            <person name="Kuo A."/>
            <person name="Nagy L.G."/>
            <person name="Floudas D."/>
            <person name="Copeland A."/>
            <person name="Barry K.W."/>
            <person name="Cichocki N."/>
            <person name="Veneault-Fourrey C."/>
            <person name="LaButti K."/>
            <person name="Lindquist E.A."/>
            <person name="Lipzen A."/>
            <person name="Lundell T."/>
            <person name="Morin E."/>
            <person name="Murat C."/>
            <person name="Riley R."/>
            <person name="Ohm R."/>
            <person name="Sun H."/>
            <person name="Tunlid A."/>
            <person name="Henrissat B."/>
            <person name="Grigoriev I.V."/>
            <person name="Hibbett D.S."/>
            <person name="Martin F."/>
        </authorList>
    </citation>
    <scope>NUCLEOTIDE SEQUENCE [LARGE SCALE GENOMIC DNA]</scope>
    <source>
        <strain evidence="9">ATCC 200175</strain>
    </source>
</reference>
<dbReference type="NCBIfam" id="TIGR01308">
    <property type="entry name" value="rpmD_bact"/>
    <property type="match status" value="1"/>
</dbReference>
<dbReference type="InterPro" id="IPR002759">
    <property type="entry name" value="Pop5/Rpp14/Rnp2-like"/>
</dbReference>
<dbReference type="InterPro" id="IPR038085">
    <property type="entry name" value="Rnp2-like_sf"/>
</dbReference>
<organism evidence="8 9">
    <name type="scientific">Paxillus involutus ATCC 200175</name>
    <dbReference type="NCBI Taxonomy" id="664439"/>
    <lineage>
        <taxon>Eukaryota</taxon>
        <taxon>Fungi</taxon>
        <taxon>Dikarya</taxon>
        <taxon>Basidiomycota</taxon>
        <taxon>Agaricomycotina</taxon>
        <taxon>Agaricomycetes</taxon>
        <taxon>Agaricomycetidae</taxon>
        <taxon>Boletales</taxon>
        <taxon>Paxilineae</taxon>
        <taxon>Paxillaceae</taxon>
        <taxon>Paxillus</taxon>
    </lineage>
</organism>
<name>A0A0C9U4L7_PAXIN</name>
<dbReference type="GO" id="GO:0006412">
    <property type="term" value="P:translation"/>
    <property type="evidence" value="ECO:0007669"/>
    <property type="project" value="InterPro"/>
</dbReference>
<keyword evidence="9" id="KW-1185">Reference proteome</keyword>
<dbReference type="GO" id="GO:0000172">
    <property type="term" value="C:ribonuclease MRP complex"/>
    <property type="evidence" value="ECO:0007669"/>
    <property type="project" value="TreeGrafter"/>
</dbReference>
<dbReference type="InterPro" id="IPR036919">
    <property type="entry name" value="Ribo_uL30_ferredoxin-like_sf"/>
</dbReference>
<dbReference type="GO" id="GO:0003735">
    <property type="term" value="F:structural constituent of ribosome"/>
    <property type="evidence" value="ECO:0007669"/>
    <property type="project" value="InterPro"/>
</dbReference>